<sequence>MVAFTKIAIAAVSTLSAVNSFSLFNEYVDRALAVFHTPEELNSQYNLQQQKFFQIHNDVNVNDDSKPVPGKSPIEVCDYTSKQLLTLDEIIISPNPPQAGANLTFTAKGTVDKTITDGAYVEVDVRYGFIKLIHQTYDLCKEITKVNLECPIEKGKQVITKEVEIPEEVPPGKYIVTARAFTKDDEYITCLTATVEFPYE</sequence>
<comment type="caution">
    <text evidence="9">The sequence shown here is derived from an EMBL/GenBank/DDBJ whole genome shotgun (WGS) entry which is preliminary data.</text>
</comment>
<reference evidence="9 10" key="1">
    <citation type="submission" date="2020-12" db="EMBL/GenBank/DDBJ databases">
        <title>Effect of drift, selection, and recombination on the evolution of hybrid genomes in Candida yeast pathogens.</title>
        <authorList>
            <person name="Mixao V."/>
            <person name="Ksiezopolska E."/>
            <person name="Saus E."/>
            <person name="Boekhout T."/>
            <person name="Gacser A."/>
            <person name="Gabaldon T."/>
        </authorList>
    </citation>
    <scope>NUCLEOTIDE SEQUENCE [LARGE SCALE GENOMIC DNA]</scope>
    <source>
        <strain evidence="9 10">BP57</strain>
    </source>
</reference>
<evidence type="ECO:0000256" key="6">
    <source>
        <dbReference type="ARBA" id="ARBA00022729"/>
    </source>
</evidence>
<evidence type="ECO:0000256" key="1">
    <source>
        <dbReference type="ARBA" id="ARBA00002053"/>
    </source>
</evidence>
<dbReference type="Gene3D" id="2.60.40.770">
    <property type="match status" value="1"/>
</dbReference>
<comment type="subunit">
    <text evidence="3">Monomer.</text>
</comment>
<dbReference type="PANTHER" id="PTHR11306:SF0">
    <property type="entry name" value="PHOSPHATIDYLGLYCEROL_PHOSPHATIDYLINOSITOL TRANSFER PROTEIN"/>
    <property type="match status" value="1"/>
</dbReference>
<evidence type="ECO:0000313" key="10">
    <source>
        <dbReference type="Proteomes" id="UP000669133"/>
    </source>
</evidence>
<dbReference type="FunFam" id="2.60.40.770:FF:000004">
    <property type="entry name" value="Phosphatidylglycerol/phosphatidylinositol transfer protein"/>
    <property type="match status" value="1"/>
</dbReference>
<dbReference type="GO" id="GO:0032366">
    <property type="term" value="P:intracellular sterol transport"/>
    <property type="evidence" value="ECO:0007669"/>
    <property type="project" value="InterPro"/>
</dbReference>
<dbReference type="CDD" id="cd00917">
    <property type="entry name" value="PG-PI_TP"/>
    <property type="match status" value="1"/>
</dbReference>
<proteinExistence type="inferred from homology"/>
<keyword evidence="10" id="KW-1185">Reference proteome</keyword>
<dbReference type="SUPFAM" id="SSF81296">
    <property type="entry name" value="E set domains"/>
    <property type="match status" value="1"/>
</dbReference>
<evidence type="ECO:0000256" key="7">
    <source>
        <dbReference type="ARBA" id="ARBA00023055"/>
    </source>
</evidence>
<evidence type="ECO:0000313" key="9">
    <source>
        <dbReference type="EMBL" id="KAG5421097.1"/>
    </source>
</evidence>
<dbReference type="InterPro" id="IPR033917">
    <property type="entry name" value="ML_PG-PI_TP"/>
</dbReference>
<dbReference type="SMART" id="SM00737">
    <property type="entry name" value="ML"/>
    <property type="match status" value="1"/>
</dbReference>
<feature type="domain" description="MD-2-related lipid-recognition" evidence="8">
    <location>
        <begin position="74"/>
        <end position="195"/>
    </location>
</feature>
<evidence type="ECO:0000256" key="4">
    <source>
        <dbReference type="ARBA" id="ARBA00016056"/>
    </source>
</evidence>
<organism evidence="9 10">
    <name type="scientific">Candida metapsilosis</name>
    <dbReference type="NCBI Taxonomy" id="273372"/>
    <lineage>
        <taxon>Eukaryota</taxon>
        <taxon>Fungi</taxon>
        <taxon>Dikarya</taxon>
        <taxon>Ascomycota</taxon>
        <taxon>Saccharomycotina</taxon>
        <taxon>Pichiomycetes</taxon>
        <taxon>Debaryomycetaceae</taxon>
        <taxon>Candida/Lodderomyces clade</taxon>
        <taxon>Candida</taxon>
    </lineage>
</organism>
<dbReference type="GeneID" id="93648816"/>
<keyword evidence="5" id="KW-0813">Transport</keyword>
<dbReference type="GO" id="GO:0032934">
    <property type="term" value="F:sterol binding"/>
    <property type="evidence" value="ECO:0007669"/>
    <property type="project" value="InterPro"/>
</dbReference>
<dbReference type="RefSeq" id="XP_067550213.1">
    <property type="nucleotide sequence ID" value="XM_067690662.1"/>
</dbReference>
<dbReference type="InterPro" id="IPR003172">
    <property type="entry name" value="ML_dom"/>
</dbReference>
<dbReference type="OrthoDB" id="6409159at2759"/>
<accession>A0A8H7ZKY8</accession>
<dbReference type="Proteomes" id="UP000669133">
    <property type="component" value="Unassembled WGS sequence"/>
</dbReference>
<name>A0A8H7ZKY8_9ASCO</name>
<dbReference type="Pfam" id="PF02221">
    <property type="entry name" value="E1_DerP2_DerF2"/>
    <property type="match status" value="1"/>
</dbReference>
<gene>
    <name evidence="9" type="ORF">I9W82_000187</name>
</gene>
<comment type="function">
    <text evidence="1">Catalyzes the intermembrane transfer of phosphatidylglycerol and phosphatidylinositol.</text>
</comment>
<comment type="similarity">
    <text evidence="2">Belongs to the NPC2 family.</text>
</comment>
<evidence type="ECO:0000256" key="3">
    <source>
        <dbReference type="ARBA" id="ARBA00011245"/>
    </source>
</evidence>
<protein>
    <recommendedName>
        <fullName evidence="4">Phosphatidylglycerol/phosphatidylinositol transfer protein</fullName>
    </recommendedName>
</protein>
<dbReference type="InterPro" id="IPR014756">
    <property type="entry name" value="Ig_E-set"/>
</dbReference>
<keyword evidence="6" id="KW-0732">Signal</keyword>
<dbReference type="InterPro" id="IPR039670">
    <property type="entry name" value="NPC2-like"/>
</dbReference>
<evidence type="ECO:0000259" key="8">
    <source>
        <dbReference type="SMART" id="SM00737"/>
    </source>
</evidence>
<keyword evidence="7" id="KW-0445">Lipid transport</keyword>
<dbReference type="EMBL" id="JAEOAQ010000001">
    <property type="protein sequence ID" value="KAG5421097.1"/>
    <property type="molecule type" value="Genomic_DNA"/>
</dbReference>
<dbReference type="AlphaFoldDB" id="A0A8H7ZKY8"/>
<evidence type="ECO:0000256" key="5">
    <source>
        <dbReference type="ARBA" id="ARBA00022448"/>
    </source>
</evidence>
<dbReference type="PANTHER" id="PTHR11306">
    <property type="entry name" value="NIEMANN PICK TYPE C2 PROTEIN NPC2-RELATED"/>
    <property type="match status" value="1"/>
</dbReference>
<evidence type="ECO:0000256" key="2">
    <source>
        <dbReference type="ARBA" id="ARBA00006370"/>
    </source>
</evidence>